<dbReference type="Gene3D" id="3.90.320.10">
    <property type="match status" value="1"/>
</dbReference>
<organism evidence="2 3">
    <name type="scientific">Diabrotica virgifera virgifera</name>
    <name type="common">western corn rootworm</name>
    <dbReference type="NCBI Taxonomy" id="50390"/>
    <lineage>
        <taxon>Eukaryota</taxon>
        <taxon>Metazoa</taxon>
        <taxon>Ecdysozoa</taxon>
        <taxon>Arthropoda</taxon>
        <taxon>Hexapoda</taxon>
        <taxon>Insecta</taxon>
        <taxon>Pterygota</taxon>
        <taxon>Neoptera</taxon>
        <taxon>Endopterygota</taxon>
        <taxon>Coleoptera</taxon>
        <taxon>Polyphaga</taxon>
        <taxon>Cucujiformia</taxon>
        <taxon>Chrysomeloidea</taxon>
        <taxon>Chrysomelidae</taxon>
        <taxon>Galerucinae</taxon>
        <taxon>Diabroticina</taxon>
        <taxon>Diabroticites</taxon>
        <taxon>Diabrotica</taxon>
    </lineage>
</organism>
<dbReference type="CDD" id="cd22343">
    <property type="entry name" value="PDDEXK_lambda_exonuclease-like"/>
    <property type="match status" value="1"/>
</dbReference>
<evidence type="ECO:0000313" key="3">
    <source>
        <dbReference type="Proteomes" id="UP001652700"/>
    </source>
</evidence>
<dbReference type="Pfam" id="PF09588">
    <property type="entry name" value="YqaJ"/>
    <property type="match status" value="1"/>
</dbReference>
<dbReference type="PANTHER" id="PTHR39953">
    <property type="entry name" value="RE54151P"/>
    <property type="match status" value="1"/>
</dbReference>
<accession>A0ABM5L7X9</accession>
<dbReference type="PANTHER" id="PTHR39953:SF1">
    <property type="entry name" value="RE54151P"/>
    <property type="match status" value="1"/>
</dbReference>
<dbReference type="EnsemblMetazoa" id="XM_050662588.1">
    <property type="protein sequence ID" value="XP_050518545.1"/>
    <property type="gene ID" value="LOC126892839"/>
</dbReference>
<feature type="domain" description="YqaJ viral recombinase" evidence="1">
    <location>
        <begin position="257"/>
        <end position="383"/>
    </location>
</feature>
<dbReference type="RefSeq" id="XP_050518545.1">
    <property type="nucleotide sequence ID" value="XM_050662588.1"/>
</dbReference>
<evidence type="ECO:0000259" key="1">
    <source>
        <dbReference type="Pfam" id="PF09588"/>
    </source>
</evidence>
<dbReference type="InterPro" id="IPR011335">
    <property type="entry name" value="Restrct_endonuc-II-like"/>
</dbReference>
<dbReference type="InterPro" id="IPR011604">
    <property type="entry name" value="PDDEXK-like_dom_sf"/>
</dbReference>
<keyword evidence="3" id="KW-1185">Reference proteome</keyword>
<protein>
    <recommendedName>
        <fullName evidence="1">YqaJ viral recombinase domain-containing protein</fullName>
    </recommendedName>
</protein>
<dbReference type="SUPFAM" id="SSF52980">
    <property type="entry name" value="Restriction endonuclease-like"/>
    <property type="match status" value="1"/>
</dbReference>
<dbReference type="GeneID" id="126892839"/>
<sequence>MTDAGFLKGQSDNLPLVDMFMVATYIKNSESFSLAEVRGVKTNRSARPSYGDSAVGWVQVRRDKNVCTVKAKMTPEHNVRKTQYAVTCNIDEECEKVLNIQCHDCAASSGGCKHSIALLMWLHRRSEEPSPTEVGCYWAKSKLSKVGTSVKYLTLKDFGAQEELSSDEESSLFLQEVVNQGLEHNVESQLLKHFKPNRILQHLGLHQLMLNFVSRNDFSEMALHFSEFLELCYQEMDPQLCSEAAAITIEQSNSGLWFDLRYARITASKIYDAAHCKKSDGSLVNQILGVTKLLATEAMSRGKRLEDAVIKAIEKKLKMKLSHIGLQLNHRHPIFGASPDAISEEFVVEIKCPQSEKTICNYLTKNMEITAKYKAQVQLQMFLCKKQKALFCVADPNFEENLKFFDIWVQYDEEYIKMLMDAAENFWQHNIFTHLCNSFKK</sequence>
<dbReference type="Proteomes" id="UP001652700">
    <property type="component" value="Unplaced"/>
</dbReference>
<proteinExistence type="predicted"/>
<reference evidence="2" key="1">
    <citation type="submission" date="2025-05" db="UniProtKB">
        <authorList>
            <consortium name="EnsemblMetazoa"/>
        </authorList>
    </citation>
    <scope>IDENTIFICATION</scope>
</reference>
<dbReference type="InterPro" id="IPR019080">
    <property type="entry name" value="YqaJ_viral_recombinase"/>
</dbReference>
<evidence type="ECO:0000313" key="2">
    <source>
        <dbReference type="EnsemblMetazoa" id="XP_050518545.1"/>
    </source>
</evidence>
<name>A0ABM5L7X9_DIAVI</name>